<feature type="domain" description="Cadherin" evidence="13">
    <location>
        <begin position="455"/>
        <end position="564"/>
    </location>
</feature>
<dbReference type="PROSITE" id="PS00232">
    <property type="entry name" value="CADHERIN_1"/>
    <property type="match status" value="3"/>
</dbReference>
<keyword evidence="2 11" id="KW-0812">Transmembrane</keyword>
<feature type="chain" id="PRO_5043392813" evidence="12">
    <location>
        <begin position="30"/>
        <end position="793"/>
    </location>
</feature>
<reference evidence="14" key="1">
    <citation type="submission" date="2022-06" db="EMBL/GenBank/DDBJ databases">
        <authorList>
            <person name="Andreotti S."/>
            <person name="Wyler E."/>
        </authorList>
    </citation>
    <scope>NUCLEOTIDE SEQUENCE</scope>
</reference>
<keyword evidence="6" id="KW-0130">Cell adhesion</keyword>
<dbReference type="Gene3D" id="2.60.40.60">
    <property type="entry name" value="Cadherins"/>
    <property type="match status" value="6"/>
</dbReference>
<dbReference type="GO" id="GO:0007156">
    <property type="term" value="P:homophilic cell adhesion via plasma membrane adhesion molecules"/>
    <property type="evidence" value="ECO:0007669"/>
    <property type="project" value="InterPro"/>
</dbReference>
<evidence type="ECO:0000313" key="14">
    <source>
        <dbReference type="EMBL" id="CAH7009077.1"/>
    </source>
</evidence>
<keyword evidence="9" id="KW-0325">Glycoprotein</keyword>
<dbReference type="Pfam" id="PF16492">
    <property type="entry name" value="Cadherin_C_2"/>
    <property type="match status" value="1"/>
</dbReference>
<evidence type="ECO:0000256" key="2">
    <source>
        <dbReference type="ARBA" id="ARBA00022692"/>
    </source>
</evidence>
<keyword evidence="7 11" id="KW-1133">Transmembrane helix</keyword>
<feature type="domain" description="Cadherin" evidence="13">
    <location>
        <begin position="137"/>
        <end position="245"/>
    </location>
</feature>
<sequence length="793" mass="86852">MENPRESCLQTRQARQVLLLFVLLGIAQAHGRPGRLSVVEEMLSGALVVNLVKDLGLELGELSSRGAQVVSKDNKLPLQLNINSGDLLLSEPLDREVLCGSSEFCMLHFQVLMKNPLQILQVELEVKDINDNSPVFLEKEMVLEIPENSPVGAVFLLESATDLDVGTNAVKNYVISQNSHFHVTMRVNPDGKIYPELVLDKALDYEEQPEHSLILTALDGGTPPRSGTALVRVEVIDINDNSPEFEHMFYEVKIPENNILGSLVTTVSAWDLDSGINGEVSYAFSHASEDIQKKFAINKNSGEIRLIGYLDFETTESYSIIVKATDRGGLFGKSTVRIQVMDVNDNFPEIDVSSFTSPIPENTPDTLVMVFSIQDKDSGENSRIVCSIPEDLPFVLKSSIENYYHLETEGSLDRESRAEYNITITVTDLGTPRLTTQHTIIVQVSDVNDNAPAFTQTSYTLFVQENNSPALHIGTISATDSDSGSNAHITYSLLPTHNPQLALSSLISINADNGQLFALRALDYEALKTFEFQVGATDQGSPALSSQALVRVLVLDSNDNAPFVLYPLQNASAPCTELLPRAAEPGYLVTKVVAVDRDSGQNAWLSFQLLKATEPGLFSVWAHNGEVRTSRLLSERDAPKHRLLLLVKDNGNPQRSASVTLHVLVVDGFSQLYLPLPEVAHSPTQEKDVLTLYLVIALTSVSSLFLLFVLLAASMGGCSVPEGHFPSHLVDVSGAGTLSQSYQYEVCLMGGTGTDEFKFLKPISPNLPHQFPGKEIEESPTLYNSLGLFSDHN</sequence>
<dbReference type="CDD" id="cd11304">
    <property type="entry name" value="Cadherin_repeat"/>
    <property type="match status" value="5"/>
</dbReference>
<evidence type="ECO:0000256" key="10">
    <source>
        <dbReference type="PROSITE-ProRule" id="PRU00043"/>
    </source>
</evidence>
<evidence type="ECO:0000256" key="11">
    <source>
        <dbReference type="SAM" id="Phobius"/>
    </source>
</evidence>
<dbReference type="PROSITE" id="PS50268">
    <property type="entry name" value="CADHERIN_2"/>
    <property type="match status" value="6"/>
</dbReference>
<keyword evidence="4" id="KW-0677">Repeat</keyword>
<organism evidence="14 15">
    <name type="scientific">Phodopus roborovskii</name>
    <name type="common">Roborovski's desert hamster</name>
    <name type="synonym">Cricetulus roborovskii</name>
    <dbReference type="NCBI Taxonomy" id="109678"/>
    <lineage>
        <taxon>Eukaryota</taxon>
        <taxon>Metazoa</taxon>
        <taxon>Chordata</taxon>
        <taxon>Craniata</taxon>
        <taxon>Vertebrata</taxon>
        <taxon>Euteleostomi</taxon>
        <taxon>Mammalia</taxon>
        <taxon>Eutheria</taxon>
        <taxon>Euarchontoglires</taxon>
        <taxon>Glires</taxon>
        <taxon>Rodentia</taxon>
        <taxon>Myomorpha</taxon>
        <taxon>Muroidea</taxon>
        <taxon>Cricetidae</taxon>
        <taxon>Cricetinae</taxon>
        <taxon>Phodopus</taxon>
    </lineage>
</organism>
<dbReference type="InterPro" id="IPR013164">
    <property type="entry name" value="Cadherin_N"/>
</dbReference>
<comment type="subcellular location">
    <subcellularLocation>
        <location evidence="1">Membrane</location>
        <topology evidence="1">Single-pass membrane protein</topology>
    </subcellularLocation>
</comment>
<evidence type="ECO:0000256" key="7">
    <source>
        <dbReference type="ARBA" id="ARBA00022989"/>
    </source>
</evidence>
<dbReference type="InterPro" id="IPR015919">
    <property type="entry name" value="Cadherin-like_sf"/>
</dbReference>
<evidence type="ECO:0000256" key="8">
    <source>
        <dbReference type="ARBA" id="ARBA00023136"/>
    </source>
</evidence>
<evidence type="ECO:0000313" key="15">
    <source>
        <dbReference type="Proteomes" id="UP001152836"/>
    </source>
</evidence>
<name>A0AAV0A1U9_PHORO</name>
<dbReference type="InterPro" id="IPR032455">
    <property type="entry name" value="Cadherin_C"/>
</dbReference>
<feature type="domain" description="Cadherin" evidence="13">
    <location>
        <begin position="579"/>
        <end position="679"/>
    </location>
</feature>
<evidence type="ECO:0000256" key="12">
    <source>
        <dbReference type="SAM" id="SignalP"/>
    </source>
</evidence>
<dbReference type="AlphaFoldDB" id="A0AAV0A1U9"/>
<accession>A0AAV0A1U9</accession>
<protein>
    <submittedName>
        <fullName evidence="14">Pcdhb19 protein</fullName>
    </submittedName>
</protein>
<dbReference type="FunFam" id="2.60.40.60:FF:000309">
    <property type="entry name" value="Protocadherin beta-8"/>
    <property type="match status" value="1"/>
</dbReference>
<dbReference type="FunFam" id="2.60.40.60:FF:000018">
    <property type="entry name" value="Protocadherin gamma c3"/>
    <property type="match status" value="1"/>
</dbReference>
<keyword evidence="15" id="KW-1185">Reference proteome</keyword>
<dbReference type="EMBL" id="CALSGD010001533">
    <property type="protein sequence ID" value="CAH7009077.1"/>
    <property type="molecule type" value="Genomic_DNA"/>
</dbReference>
<dbReference type="PANTHER" id="PTHR24028">
    <property type="entry name" value="CADHERIN-87A"/>
    <property type="match status" value="1"/>
</dbReference>
<feature type="domain" description="Cadherin" evidence="13">
    <location>
        <begin position="246"/>
        <end position="350"/>
    </location>
</feature>
<feature type="signal peptide" evidence="12">
    <location>
        <begin position="1"/>
        <end position="29"/>
    </location>
</feature>
<evidence type="ECO:0000256" key="4">
    <source>
        <dbReference type="ARBA" id="ARBA00022737"/>
    </source>
</evidence>
<dbReference type="Pfam" id="PF00028">
    <property type="entry name" value="Cadherin"/>
    <property type="match status" value="5"/>
</dbReference>
<dbReference type="Proteomes" id="UP001152836">
    <property type="component" value="Unassembled WGS sequence"/>
</dbReference>
<evidence type="ECO:0000256" key="9">
    <source>
        <dbReference type="ARBA" id="ARBA00023180"/>
    </source>
</evidence>
<feature type="domain" description="Cadherin" evidence="13">
    <location>
        <begin position="351"/>
        <end position="454"/>
    </location>
</feature>
<dbReference type="GO" id="GO:0005509">
    <property type="term" value="F:calcium ion binding"/>
    <property type="evidence" value="ECO:0007669"/>
    <property type="project" value="UniProtKB-UniRule"/>
</dbReference>
<feature type="transmembrane region" description="Helical" evidence="11">
    <location>
        <begin position="690"/>
        <end position="713"/>
    </location>
</feature>
<evidence type="ECO:0000259" key="13">
    <source>
        <dbReference type="PROSITE" id="PS50268"/>
    </source>
</evidence>
<keyword evidence="5 10" id="KW-0106">Calcium</keyword>
<gene>
    <name evidence="14" type="primary">Pcdhb19</name>
    <name evidence="14" type="ORF">PHOROB_LOCUS13557</name>
</gene>
<dbReference type="Pfam" id="PF08266">
    <property type="entry name" value="Cadherin_2"/>
    <property type="match status" value="1"/>
</dbReference>
<dbReference type="GO" id="GO:0005886">
    <property type="term" value="C:plasma membrane"/>
    <property type="evidence" value="ECO:0007669"/>
    <property type="project" value="InterPro"/>
</dbReference>
<dbReference type="PRINTS" id="PR00205">
    <property type="entry name" value="CADHERIN"/>
</dbReference>
<dbReference type="InterPro" id="IPR050174">
    <property type="entry name" value="Protocadherin/Cadherin-CA"/>
</dbReference>
<dbReference type="FunFam" id="2.60.40.60:FF:000006">
    <property type="entry name" value="Protocadherin alpha 2"/>
    <property type="match status" value="1"/>
</dbReference>
<dbReference type="SMART" id="SM00112">
    <property type="entry name" value="CA"/>
    <property type="match status" value="6"/>
</dbReference>
<dbReference type="FunFam" id="2.60.40.60:FF:000002">
    <property type="entry name" value="Protocadherin alpha 2"/>
    <property type="match status" value="1"/>
</dbReference>
<evidence type="ECO:0000256" key="3">
    <source>
        <dbReference type="ARBA" id="ARBA00022729"/>
    </source>
</evidence>
<dbReference type="InterPro" id="IPR002126">
    <property type="entry name" value="Cadherin-like_dom"/>
</dbReference>
<dbReference type="FunFam" id="2.60.40.60:FF:000001">
    <property type="entry name" value="Protocadherin alpha 2"/>
    <property type="match status" value="1"/>
</dbReference>
<dbReference type="SUPFAM" id="SSF49313">
    <property type="entry name" value="Cadherin-like"/>
    <property type="match status" value="5"/>
</dbReference>
<keyword evidence="3 12" id="KW-0732">Signal</keyword>
<keyword evidence="8 11" id="KW-0472">Membrane</keyword>
<evidence type="ECO:0000256" key="1">
    <source>
        <dbReference type="ARBA" id="ARBA00004167"/>
    </source>
</evidence>
<dbReference type="PANTHER" id="PTHR24028:SF334">
    <property type="entry name" value="PROTOCADHERIN BETA-12"/>
    <property type="match status" value="1"/>
</dbReference>
<evidence type="ECO:0000256" key="5">
    <source>
        <dbReference type="ARBA" id="ARBA00022837"/>
    </source>
</evidence>
<feature type="domain" description="Cadherin" evidence="13">
    <location>
        <begin position="78"/>
        <end position="136"/>
    </location>
</feature>
<dbReference type="InterPro" id="IPR020894">
    <property type="entry name" value="Cadherin_CS"/>
</dbReference>
<comment type="caution">
    <text evidence="14">The sequence shown here is derived from an EMBL/GenBank/DDBJ whole genome shotgun (WGS) entry which is preliminary data.</text>
</comment>
<proteinExistence type="predicted"/>
<evidence type="ECO:0000256" key="6">
    <source>
        <dbReference type="ARBA" id="ARBA00022889"/>
    </source>
</evidence>
<dbReference type="FunFam" id="2.60.40.60:FF:000046">
    <property type="entry name" value="Protocadherin beta 5"/>
    <property type="match status" value="1"/>
</dbReference>